<dbReference type="PANTHER" id="PTHR31562:SF9">
    <property type="entry name" value="GLYCOSYLTRANSFERASE FAMILY 8 PROTEIN"/>
    <property type="match status" value="1"/>
</dbReference>
<dbReference type="SUPFAM" id="SSF53448">
    <property type="entry name" value="Nucleotide-diphospho-sugar transferases"/>
    <property type="match status" value="1"/>
</dbReference>
<proteinExistence type="predicted"/>
<dbReference type="InterPro" id="IPR029044">
    <property type="entry name" value="Nucleotide-diphossugar_trans"/>
</dbReference>
<evidence type="ECO:0000313" key="2">
    <source>
        <dbReference type="Proteomes" id="UP000053660"/>
    </source>
</evidence>
<keyword evidence="2" id="KW-1185">Reference proteome</keyword>
<reference evidence="1 2" key="1">
    <citation type="submission" date="2014-03" db="EMBL/GenBank/DDBJ databases">
        <title>Draft genome of the hookworm Oesophagostomum dentatum.</title>
        <authorList>
            <person name="Mitreva M."/>
        </authorList>
    </citation>
    <scope>NUCLEOTIDE SEQUENCE [LARGE SCALE GENOMIC DNA]</scope>
    <source>
        <strain evidence="1 2">OD-Hann</strain>
    </source>
</reference>
<dbReference type="Gene3D" id="3.90.550.10">
    <property type="entry name" value="Spore Coat Polysaccharide Biosynthesis Protein SpsA, Chain A"/>
    <property type="match status" value="1"/>
</dbReference>
<gene>
    <name evidence="1" type="ORF">OESDEN_06427</name>
</gene>
<dbReference type="Pfam" id="PF03314">
    <property type="entry name" value="DUF273"/>
    <property type="match status" value="1"/>
</dbReference>
<dbReference type="PANTHER" id="PTHR31562">
    <property type="entry name" value="PROTEIN CBG18972"/>
    <property type="match status" value="1"/>
</dbReference>
<protein>
    <submittedName>
        <fullName evidence="1">Uncharacterized protein</fullName>
    </submittedName>
</protein>
<name>A0A0B1T810_OESDE</name>
<evidence type="ECO:0000313" key="1">
    <source>
        <dbReference type="EMBL" id="KHJ93658.1"/>
    </source>
</evidence>
<sequence length="295" mass="34647">MGCYARVWNYEYRILNSSHYMNECPQKDKFFRRHCVVAKTLPLFDYILFLDADIGVVNPKRLIEEYIDANAEIVFYDRFYNWEIMAGAYLVKNTRWAQQFLYGFANYEFRLPKSFHGTDNGALHAYIAEVILSPNDSGLAECLFVYNQSRGYEDLFMYEACIRDLLGNGTNFGLIKILKKGTGWARDNWMTNSLWSPERDFMMHNWKLNQLKSYRRTPVSFVGDSDAKWYNPLAGPISLSFCICGNVSWAYDENLIRTREDVDKRLQEYAAEVEIRRAASLQRLRTFLSKDKRKA</sequence>
<dbReference type="Proteomes" id="UP000053660">
    <property type="component" value="Unassembled WGS sequence"/>
</dbReference>
<accession>A0A0B1T810</accession>
<dbReference type="InterPro" id="IPR004988">
    <property type="entry name" value="DUF273"/>
</dbReference>
<dbReference type="AlphaFoldDB" id="A0A0B1T810"/>
<dbReference type="EMBL" id="KN550665">
    <property type="protein sequence ID" value="KHJ93658.1"/>
    <property type="molecule type" value="Genomic_DNA"/>
</dbReference>
<dbReference type="OrthoDB" id="407658at2759"/>
<organism evidence="1 2">
    <name type="scientific">Oesophagostomum dentatum</name>
    <name type="common">Nodular worm</name>
    <dbReference type="NCBI Taxonomy" id="61180"/>
    <lineage>
        <taxon>Eukaryota</taxon>
        <taxon>Metazoa</taxon>
        <taxon>Ecdysozoa</taxon>
        <taxon>Nematoda</taxon>
        <taxon>Chromadorea</taxon>
        <taxon>Rhabditida</taxon>
        <taxon>Rhabditina</taxon>
        <taxon>Rhabditomorpha</taxon>
        <taxon>Strongyloidea</taxon>
        <taxon>Strongylidae</taxon>
        <taxon>Oesophagostomum</taxon>
    </lineage>
</organism>